<organism evidence="1 2">
    <name type="scientific">Rhabditophanes sp. KR3021</name>
    <dbReference type="NCBI Taxonomy" id="114890"/>
    <lineage>
        <taxon>Eukaryota</taxon>
        <taxon>Metazoa</taxon>
        <taxon>Ecdysozoa</taxon>
        <taxon>Nematoda</taxon>
        <taxon>Chromadorea</taxon>
        <taxon>Rhabditida</taxon>
        <taxon>Tylenchina</taxon>
        <taxon>Panagrolaimomorpha</taxon>
        <taxon>Strongyloidoidea</taxon>
        <taxon>Alloionematidae</taxon>
        <taxon>Rhabditophanes</taxon>
    </lineage>
</organism>
<dbReference type="WBParaSite" id="RSKR_0000885600.1">
    <property type="protein sequence ID" value="RSKR_0000885600.1"/>
    <property type="gene ID" value="RSKR_0000885600"/>
</dbReference>
<dbReference type="Proteomes" id="UP000095286">
    <property type="component" value="Unplaced"/>
</dbReference>
<evidence type="ECO:0000313" key="1">
    <source>
        <dbReference type="Proteomes" id="UP000095286"/>
    </source>
</evidence>
<accession>A0AC35U8L2</accession>
<sequence>MKDYRIKQVEEHIKKLNVGDTLDPLFAGKLAKRLFGADFTAMSIEDATSFVLEHHIGYRQYDRFRNSFATLGYKIFPSALKMNAYKKNIENGIVKTDILTNSKKESIQIAFVSNIAELLKQRIVNLYNSNSLDLSRNCVDICVIGDKGSTTTKLGILIKTIDRWNSLNNMSLIAMYYGDDNYENMFTCFKAIAEELEDFKSLMINGTKYLVNLHLNGDYKFICSALGHTGAASAHHSK</sequence>
<evidence type="ECO:0000313" key="2">
    <source>
        <dbReference type="WBParaSite" id="RSKR_0000885600.1"/>
    </source>
</evidence>
<proteinExistence type="predicted"/>
<reference evidence="2" key="1">
    <citation type="submission" date="2016-11" db="UniProtKB">
        <authorList>
            <consortium name="WormBaseParasite"/>
        </authorList>
    </citation>
    <scope>IDENTIFICATION</scope>
    <source>
        <strain evidence="2">KR3021</strain>
    </source>
</reference>
<protein>
    <submittedName>
        <fullName evidence="2">RE_EcoO109I domain-containing protein</fullName>
    </submittedName>
</protein>
<name>A0AC35U8L2_9BILA</name>